<name>A0ABQ9UD67_SAGOE</name>
<gene>
    <name evidence="2" type="ORF">P7K49_026407</name>
</gene>
<dbReference type="Proteomes" id="UP001266305">
    <property type="component" value="Unassembled WGS sequence"/>
</dbReference>
<sequence>MNNCHYCDNPKLEMASAAQGPDSVVSQQGQLHRHVSCGWTSCWCPLATGPVTERENNQGLEVTFWEQHPSVPASTLSKEKGARMERGLPGNGFTPPQEAPIAQGSPGPTIAPFNHAESSPSPEQ</sequence>
<evidence type="ECO:0000256" key="1">
    <source>
        <dbReference type="SAM" id="MobiDB-lite"/>
    </source>
</evidence>
<organism evidence="2 3">
    <name type="scientific">Saguinus oedipus</name>
    <name type="common">Cotton-top tamarin</name>
    <name type="synonym">Oedipomidas oedipus</name>
    <dbReference type="NCBI Taxonomy" id="9490"/>
    <lineage>
        <taxon>Eukaryota</taxon>
        <taxon>Metazoa</taxon>
        <taxon>Chordata</taxon>
        <taxon>Craniata</taxon>
        <taxon>Vertebrata</taxon>
        <taxon>Euteleostomi</taxon>
        <taxon>Mammalia</taxon>
        <taxon>Eutheria</taxon>
        <taxon>Euarchontoglires</taxon>
        <taxon>Primates</taxon>
        <taxon>Haplorrhini</taxon>
        <taxon>Platyrrhini</taxon>
        <taxon>Cebidae</taxon>
        <taxon>Callitrichinae</taxon>
        <taxon>Saguinus</taxon>
    </lineage>
</organism>
<accession>A0ABQ9UD67</accession>
<dbReference type="EMBL" id="JASSZA010000013">
    <property type="protein sequence ID" value="KAK2094991.1"/>
    <property type="molecule type" value="Genomic_DNA"/>
</dbReference>
<feature type="compositionally biased region" description="Basic and acidic residues" evidence="1">
    <location>
        <begin position="77"/>
        <end position="86"/>
    </location>
</feature>
<comment type="caution">
    <text evidence="2">The sequence shown here is derived from an EMBL/GenBank/DDBJ whole genome shotgun (WGS) entry which is preliminary data.</text>
</comment>
<reference evidence="2 3" key="1">
    <citation type="submission" date="2023-05" db="EMBL/GenBank/DDBJ databases">
        <title>B98-5 Cell Line De Novo Hybrid Assembly: An Optical Mapping Approach.</title>
        <authorList>
            <person name="Kananen K."/>
            <person name="Auerbach J.A."/>
            <person name="Kautto E."/>
            <person name="Blachly J.S."/>
        </authorList>
    </citation>
    <scope>NUCLEOTIDE SEQUENCE [LARGE SCALE GENOMIC DNA]</scope>
    <source>
        <strain evidence="2">B95-8</strain>
        <tissue evidence="2">Cell line</tissue>
    </source>
</reference>
<feature type="region of interest" description="Disordered" evidence="1">
    <location>
        <begin position="70"/>
        <end position="124"/>
    </location>
</feature>
<protein>
    <submittedName>
        <fullName evidence="2">Uncharacterized protein</fullName>
    </submittedName>
</protein>
<evidence type="ECO:0000313" key="2">
    <source>
        <dbReference type="EMBL" id="KAK2094991.1"/>
    </source>
</evidence>
<evidence type="ECO:0000313" key="3">
    <source>
        <dbReference type="Proteomes" id="UP001266305"/>
    </source>
</evidence>
<keyword evidence="3" id="KW-1185">Reference proteome</keyword>
<proteinExistence type="predicted"/>